<evidence type="ECO:0000313" key="3">
    <source>
        <dbReference type="Proteomes" id="UP000001745"/>
    </source>
</evidence>
<reference evidence="3" key="1">
    <citation type="journal article" date="2015" name="Genome Announc.">
        <title>Genome sequence of the AIDS-associated pathogen Penicillium marneffei (ATCC18224) and its near taxonomic relative Talaromyces stipitatus (ATCC10500).</title>
        <authorList>
            <person name="Nierman W.C."/>
            <person name="Fedorova-Abrams N.D."/>
            <person name="Andrianopoulos A."/>
        </authorList>
    </citation>
    <scope>NUCLEOTIDE SEQUENCE [LARGE SCALE GENOMIC DNA]</scope>
    <source>
        <strain evidence="3">ATCC 10500 / CBS 375.48 / QM 6759 / NRRL 1006</strain>
    </source>
</reference>
<dbReference type="PhylomeDB" id="B8MTY4"/>
<dbReference type="VEuPathDB" id="FungiDB:TSTA_006410"/>
<dbReference type="RefSeq" id="XP_002488272.1">
    <property type="nucleotide sequence ID" value="XM_002488227.1"/>
</dbReference>
<keyword evidence="3" id="KW-1185">Reference proteome</keyword>
<protein>
    <submittedName>
        <fullName evidence="2">Uncharacterized protein</fullName>
    </submittedName>
</protein>
<accession>B8MTY4</accession>
<sequence>MGSSLAASASSDSVGGRIHQHIVSPTMPPSAYDVSYPKSHSLSELGNHSRVEPIQRDSVYGNGFIDEIYSTPYNLHSSASGTMAEYYSPLGGGRTWNSVPAPAMTAELEQSQNAIFYTTDVPSFYSTANTLSSEDLTGNRLLPVPTSSGPPSGHGSSTTSNFRDAEGTTSGQAFMTGVDTGNVYFSGLKSLSSSRAKSISTSIPFSRITDSALTMAPATSFPRSGTADSSDLEDPLIMSMNGIKGSQDDGYNKTSKSPVYGYRLRDRHDEYVTRSDSGSYSHTRTFLHSLSNVRGLSLSHQGY</sequence>
<dbReference type="Proteomes" id="UP000001745">
    <property type="component" value="Unassembled WGS sequence"/>
</dbReference>
<feature type="region of interest" description="Disordered" evidence="1">
    <location>
        <begin position="136"/>
        <end position="173"/>
    </location>
</feature>
<dbReference type="EMBL" id="EQ962660">
    <property type="protein sequence ID" value="EED12618.1"/>
    <property type="molecule type" value="Genomic_DNA"/>
</dbReference>
<proteinExistence type="predicted"/>
<evidence type="ECO:0000313" key="2">
    <source>
        <dbReference type="EMBL" id="EED12618.1"/>
    </source>
</evidence>
<dbReference type="GeneID" id="8105326"/>
<feature type="compositionally biased region" description="Low complexity" evidence="1">
    <location>
        <begin position="145"/>
        <end position="160"/>
    </location>
</feature>
<dbReference type="AlphaFoldDB" id="B8MTY4"/>
<evidence type="ECO:0000256" key="1">
    <source>
        <dbReference type="SAM" id="MobiDB-lite"/>
    </source>
</evidence>
<feature type="region of interest" description="Disordered" evidence="1">
    <location>
        <begin position="239"/>
        <end position="258"/>
    </location>
</feature>
<gene>
    <name evidence="2" type="ORF">TSTA_006410</name>
</gene>
<name>B8MTY4_TALSN</name>
<dbReference type="OrthoDB" id="4525921at2759"/>
<organism evidence="2 3">
    <name type="scientific">Talaromyces stipitatus (strain ATCC 10500 / CBS 375.48 / QM 6759 / NRRL 1006)</name>
    <name type="common">Penicillium stipitatum</name>
    <dbReference type="NCBI Taxonomy" id="441959"/>
    <lineage>
        <taxon>Eukaryota</taxon>
        <taxon>Fungi</taxon>
        <taxon>Dikarya</taxon>
        <taxon>Ascomycota</taxon>
        <taxon>Pezizomycotina</taxon>
        <taxon>Eurotiomycetes</taxon>
        <taxon>Eurotiomycetidae</taxon>
        <taxon>Eurotiales</taxon>
        <taxon>Trichocomaceae</taxon>
        <taxon>Talaromyces</taxon>
        <taxon>Talaromyces sect. Talaromyces</taxon>
    </lineage>
</organism>